<protein>
    <recommendedName>
        <fullName evidence="3">F-box domain-containing protein</fullName>
    </recommendedName>
</protein>
<keyword evidence="1" id="KW-0677">Repeat</keyword>
<dbReference type="PROSITE" id="PS51375">
    <property type="entry name" value="PPR"/>
    <property type="match status" value="1"/>
</dbReference>
<dbReference type="AlphaFoldDB" id="A0AAU9RHQ8"/>
<organism evidence="4 5">
    <name type="scientific">Thlaspi arvense</name>
    <name type="common">Field penny-cress</name>
    <dbReference type="NCBI Taxonomy" id="13288"/>
    <lineage>
        <taxon>Eukaryota</taxon>
        <taxon>Viridiplantae</taxon>
        <taxon>Streptophyta</taxon>
        <taxon>Embryophyta</taxon>
        <taxon>Tracheophyta</taxon>
        <taxon>Spermatophyta</taxon>
        <taxon>Magnoliopsida</taxon>
        <taxon>eudicotyledons</taxon>
        <taxon>Gunneridae</taxon>
        <taxon>Pentapetalae</taxon>
        <taxon>rosids</taxon>
        <taxon>malvids</taxon>
        <taxon>Brassicales</taxon>
        <taxon>Brassicaceae</taxon>
        <taxon>Thlaspideae</taxon>
        <taxon>Thlaspi</taxon>
    </lineage>
</organism>
<dbReference type="InterPro" id="IPR046960">
    <property type="entry name" value="PPR_At4g14850-like_plant"/>
</dbReference>
<dbReference type="InterPro" id="IPR002885">
    <property type="entry name" value="PPR_rpt"/>
</dbReference>
<dbReference type="InterPro" id="IPR036047">
    <property type="entry name" value="F-box-like_dom_sf"/>
</dbReference>
<evidence type="ECO:0000256" key="1">
    <source>
        <dbReference type="ARBA" id="ARBA00022737"/>
    </source>
</evidence>
<keyword evidence="5" id="KW-1185">Reference proteome</keyword>
<dbReference type="SMART" id="SM00256">
    <property type="entry name" value="FBOX"/>
    <property type="match status" value="1"/>
</dbReference>
<accession>A0AAU9RHQ8</accession>
<dbReference type="PANTHER" id="PTHR47926:SF492">
    <property type="entry name" value="DYW DOMAIN-CONTAINING PROTEIN"/>
    <property type="match status" value="1"/>
</dbReference>
<dbReference type="GO" id="GO:0003723">
    <property type="term" value="F:RNA binding"/>
    <property type="evidence" value="ECO:0007669"/>
    <property type="project" value="InterPro"/>
</dbReference>
<dbReference type="Proteomes" id="UP000836841">
    <property type="component" value="Chromosome 1"/>
</dbReference>
<proteinExistence type="predicted"/>
<dbReference type="SUPFAM" id="SSF81383">
    <property type="entry name" value="F-box domain"/>
    <property type="match status" value="1"/>
</dbReference>
<dbReference type="EMBL" id="OU466857">
    <property type="protein sequence ID" value="CAH2038903.1"/>
    <property type="molecule type" value="Genomic_DNA"/>
</dbReference>
<reference evidence="4 5" key="1">
    <citation type="submission" date="2022-03" db="EMBL/GenBank/DDBJ databases">
        <authorList>
            <person name="Nunn A."/>
            <person name="Chopra R."/>
            <person name="Nunn A."/>
            <person name="Contreras Garrido A."/>
        </authorList>
    </citation>
    <scope>NUCLEOTIDE SEQUENCE [LARGE SCALE GENOMIC DNA]</scope>
</reference>
<dbReference type="Gene3D" id="1.20.1280.50">
    <property type="match status" value="1"/>
</dbReference>
<evidence type="ECO:0000256" key="2">
    <source>
        <dbReference type="PROSITE-ProRule" id="PRU00708"/>
    </source>
</evidence>
<dbReference type="Pfam" id="PF00646">
    <property type="entry name" value="F-box"/>
    <property type="match status" value="1"/>
</dbReference>
<evidence type="ECO:0000259" key="3">
    <source>
        <dbReference type="SMART" id="SM00256"/>
    </source>
</evidence>
<sequence>MMKSLYVLFNPKVSPGKIDFPVDGRASPDESHFISLIHACKETVSLRRVHAQILRGGVLSSRVAAQLVPCSSLLKSPDYSLSIFRHLKEKNLFVFNALIRGLTENARFKCSDRHFILMSRLGVRPDRLTFPFVLKSNSKLGFKWLGMALHAATLKNFVGCDDFVRVSLVDMYAKTGELNYAFQVFEETPERIKKGSWAVHGRFQEAILCFRQMMYSGEKPDEVVFLAVLTACLNAGEVDLGINFFDSMRLDYAIEPTLKHYVIEAPELPLDLVTEEILTRLPAKSLMRFKCVSRQWLSAISSEYFSNRFLTVPSPRLYLNLRNLDDKDSLEILSLVPSSTSSTTPSSFVVDHDLTIPRMGGIIMQNFLASCATALGHQGHISITLPQDNLSPYP</sequence>
<dbReference type="CDD" id="cd22157">
    <property type="entry name" value="F-box_AtFBW1-like"/>
    <property type="match status" value="1"/>
</dbReference>
<dbReference type="InterPro" id="IPR011990">
    <property type="entry name" value="TPR-like_helical_dom_sf"/>
</dbReference>
<dbReference type="Gene3D" id="1.25.40.10">
    <property type="entry name" value="Tetratricopeptide repeat domain"/>
    <property type="match status" value="2"/>
</dbReference>
<dbReference type="FunFam" id="1.25.40.10:FF:001971">
    <property type="entry name" value="Pentatricopeptide repeat-containing protein At1g04840"/>
    <property type="match status" value="1"/>
</dbReference>
<name>A0AAU9RHQ8_THLAR</name>
<feature type="domain" description="F-box" evidence="3">
    <location>
        <begin position="268"/>
        <end position="309"/>
    </location>
</feature>
<dbReference type="GO" id="GO:0009451">
    <property type="term" value="P:RNA modification"/>
    <property type="evidence" value="ECO:0007669"/>
    <property type="project" value="InterPro"/>
</dbReference>
<gene>
    <name evidence="4" type="ORF">TAV2_LOCUS3728</name>
</gene>
<dbReference type="InterPro" id="IPR001810">
    <property type="entry name" value="F-box_dom"/>
</dbReference>
<evidence type="ECO:0000313" key="4">
    <source>
        <dbReference type="EMBL" id="CAH2038903.1"/>
    </source>
</evidence>
<dbReference type="PANTHER" id="PTHR47926">
    <property type="entry name" value="PENTATRICOPEPTIDE REPEAT-CONTAINING PROTEIN"/>
    <property type="match status" value="1"/>
</dbReference>
<evidence type="ECO:0000313" key="5">
    <source>
        <dbReference type="Proteomes" id="UP000836841"/>
    </source>
</evidence>
<dbReference type="Pfam" id="PF01535">
    <property type="entry name" value="PPR"/>
    <property type="match status" value="1"/>
</dbReference>
<feature type="repeat" description="PPR" evidence="2">
    <location>
        <begin position="91"/>
        <end position="125"/>
    </location>
</feature>